<name>A0ABU2MUQ7_9ACTN</name>
<protein>
    <submittedName>
        <fullName evidence="1">Uncharacterized protein</fullName>
    </submittedName>
</protein>
<organism evidence="1 2">
    <name type="scientific">Streptomyces litchfieldiae</name>
    <dbReference type="NCBI Taxonomy" id="3075543"/>
    <lineage>
        <taxon>Bacteria</taxon>
        <taxon>Bacillati</taxon>
        <taxon>Actinomycetota</taxon>
        <taxon>Actinomycetes</taxon>
        <taxon>Kitasatosporales</taxon>
        <taxon>Streptomycetaceae</taxon>
        <taxon>Streptomyces</taxon>
    </lineage>
</organism>
<evidence type="ECO:0000313" key="2">
    <source>
        <dbReference type="Proteomes" id="UP001183246"/>
    </source>
</evidence>
<keyword evidence="2" id="KW-1185">Reference proteome</keyword>
<dbReference type="RefSeq" id="WP_311706516.1">
    <property type="nucleotide sequence ID" value="NZ_JAVREL010000014.1"/>
</dbReference>
<reference evidence="2" key="1">
    <citation type="submission" date="2023-07" db="EMBL/GenBank/DDBJ databases">
        <title>30 novel species of actinomycetes from the DSMZ collection.</title>
        <authorList>
            <person name="Nouioui I."/>
        </authorList>
    </citation>
    <scope>NUCLEOTIDE SEQUENCE [LARGE SCALE GENOMIC DNA]</scope>
    <source>
        <strain evidence="2">DSM 44938</strain>
    </source>
</reference>
<dbReference type="Proteomes" id="UP001183246">
    <property type="component" value="Unassembled WGS sequence"/>
</dbReference>
<accession>A0ABU2MUQ7</accession>
<gene>
    <name evidence="1" type="ORF">RM590_22665</name>
</gene>
<proteinExistence type="predicted"/>
<comment type="caution">
    <text evidence="1">The sequence shown here is derived from an EMBL/GenBank/DDBJ whole genome shotgun (WGS) entry which is preliminary data.</text>
</comment>
<evidence type="ECO:0000313" key="1">
    <source>
        <dbReference type="EMBL" id="MDT0345381.1"/>
    </source>
</evidence>
<sequence>MRPHAELAQVWPRDGRLRLVGRLHGHLHGTAPAAERPSDWWLLAVAREDEGHRVRRPAPLHGPEFDVSLPVADFVPDGLALPVFWDLYLAPDPGANPGDLLRVGRLLDDIQGKKKIMIFPGQSVTASSGAALVKPYYTIKDNLSVEVKAAR</sequence>
<dbReference type="EMBL" id="JAVREL010000014">
    <property type="protein sequence ID" value="MDT0345381.1"/>
    <property type="molecule type" value="Genomic_DNA"/>
</dbReference>